<name>A0A1X6ZJS9_9RHOB</name>
<sequence>MGETITVCESICRDFSLIWFLEPKPFQALLTLLAAFIASFTALYIAICVYPRQKSLDQKLEAAREARTVCLQVHQSFYDLHKRIFLLGRPSSPLGNQSGDFRDLRQEVESVVEEIQIEADFAFSQLKVVASARVVAAGSRLFNRFWDFSIGLQAKKKVLSLASERETQVLMRALASSAFDGWGDDFDGFIEAVRAEYGLSQHRPSR</sequence>
<reference evidence="3" key="1">
    <citation type="submission" date="2017-03" db="EMBL/GenBank/DDBJ databases">
        <authorList>
            <person name="Rodrigo-Torres L."/>
            <person name="Arahal R.D."/>
            <person name="Lucena T."/>
        </authorList>
    </citation>
    <scope>NUCLEOTIDE SEQUENCE [LARGE SCALE GENOMIC DNA]</scope>
    <source>
        <strain evidence="3">CECT 7751</strain>
    </source>
</reference>
<dbReference type="AlphaFoldDB" id="A0A1X6ZJS9"/>
<dbReference type="Proteomes" id="UP000193963">
    <property type="component" value="Unassembled WGS sequence"/>
</dbReference>
<proteinExistence type="predicted"/>
<keyword evidence="1" id="KW-0472">Membrane</keyword>
<accession>A0A1X6ZJS9</accession>
<feature type="transmembrane region" description="Helical" evidence="1">
    <location>
        <begin position="26"/>
        <end position="50"/>
    </location>
</feature>
<evidence type="ECO:0000313" key="2">
    <source>
        <dbReference type="EMBL" id="SLN53655.1"/>
    </source>
</evidence>
<keyword evidence="1" id="KW-0812">Transmembrane</keyword>
<evidence type="ECO:0000313" key="3">
    <source>
        <dbReference type="Proteomes" id="UP000193963"/>
    </source>
</evidence>
<gene>
    <name evidence="2" type="ORF">PSM7751_02589</name>
</gene>
<dbReference type="OrthoDB" id="7874703at2"/>
<dbReference type="EMBL" id="FWFN01000005">
    <property type="protein sequence ID" value="SLN53655.1"/>
    <property type="molecule type" value="Genomic_DNA"/>
</dbReference>
<dbReference type="RefSeq" id="WP_143515616.1">
    <property type="nucleotide sequence ID" value="NZ_FWFN01000005.1"/>
</dbReference>
<keyword evidence="3" id="KW-1185">Reference proteome</keyword>
<protein>
    <submittedName>
        <fullName evidence="2">Uncharacterized protein</fullName>
    </submittedName>
</protein>
<keyword evidence="1" id="KW-1133">Transmembrane helix</keyword>
<organism evidence="2 3">
    <name type="scientific">Pseudooceanicola marinus</name>
    <dbReference type="NCBI Taxonomy" id="396013"/>
    <lineage>
        <taxon>Bacteria</taxon>
        <taxon>Pseudomonadati</taxon>
        <taxon>Pseudomonadota</taxon>
        <taxon>Alphaproteobacteria</taxon>
        <taxon>Rhodobacterales</taxon>
        <taxon>Paracoccaceae</taxon>
        <taxon>Pseudooceanicola</taxon>
    </lineage>
</organism>
<evidence type="ECO:0000256" key="1">
    <source>
        <dbReference type="SAM" id="Phobius"/>
    </source>
</evidence>